<protein>
    <submittedName>
        <fullName evidence="2">Uncharacterized protein</fullName>
    </submittedName>
</protein>
<feature type="compositionally biased region" description="Polar residues" evidence="1">
    <location>
        <begin position="846"/>
        <end position="856"/>
    </location>
</feature>
<evidence type="ECO:0000256" key="1">
    <source>
        <dbReference type="SAM" id="MobiDB-lite"/>
    </source>
</evidence>
<organism evidence="2 3">
    <name type="scientific">Legionella cardiaca</name>
    <dbReference type="NCBI Taxonomy" id="1071983"/>
    <lineage>
        <taxon>Bacteria</taxon>
        <taxon>Pseudomonadati</taxon>
        <taxon>Pseudomonadota</taxon>
        <taxon>Gammaproteobacteria</taxon>
        <taxon>Legionellales</taxon>
        <taxon>Legionellaceae</taxon>
        <taxon>Legionella</taxon>
    </lineage>
</organism>
<keyword evidence="3" id="KW-1185">Reference proteome</keyword>
<dbReference type="RefSeq" id="WP_275090423.1">
    <property type="nucleotide sequence ID" value="NZ_CP119078.1"/>
</dbReference>
<evidence type="ECO:0000313" key="2">
    <source>
        <dbReference type="EMBL" id="WED44602.1"/>
    </source>
</evidence>
<name>A0ABY8AZS6_9GAMM</name>
<dbReference type="EMBL" id="CP119078">
    <property type="protein sequence ID" value="WED44602.1"/>
    <property type="molecule type" value="Genomic_DNA"/>
</dbReference>
<dbReference type="Proteomes" id="UP001222087">
    <property type="component" value="Chromosome"/>
</dbReference>
<accession>A0ABY8AZS6</accession>
<evidence type="ECO:0000313" key="3">
    <source>
        <dbReference type="Proteomes" id="UP001222087"/>
    </source>
</evidence>
<proteinExistence type="predicted"/>
<feature type="region of interest" description="Disordered" evidence="1">
    <location>
        <begin position="843"/>
        <end position="862"/>
    </location>
</feature>
<reference evidence="2 3" key="1">
    <citation type="submission" date="2023-02" db="EMBL/GenBank/DDBJ databases">
        <title>Genome Sequence of L. cardiaca H63T.</title>
        <authorList>
            <person name="Lopez A.E."/>
            <person name="Cianciotto N.P."/>
        </authorList>
    </citation>
    <scope>NUCLEOTIDE SEQUENCE [LARGE SCALE GENOMIC DNA]</scope>
    <source>
        <strain evidence="2 3">H63</strain>
    </source>
</reference>
<sequence>MIQIEEKFYDTLDLESFLKTYYSEDADSIVEGILDYFQNYPDWANAADFACNYLRKNPHLISKLDNSLSALLTPENSNENLIEICNFLLLEDNNWSVLNSSLKHLLKNDYFQRKLAYDLSFEQYCAWTGQQLFPALIGYLSIPPRVFPSTLDSSDRPRAKLTQVGSNKSRLRKMLNAVENGYYEGFSVFIAAIQPYCLDPHYNNPIFFNNLVSIIEDHNYWNASNLEDRKDLIEIVSLHPFSQDNFLQSGSFPLYYEVAKRNNPHTTLLQNIRFFLQLSSESKFRYEAIKSITIHLSYLPKKELDEFVQQLFQDENLDLIQAFYQLHELCICWEGETLETWSMFARSIFFPLTEPECRNSILEEKIGKKPTASREALNHKLKQYNEEVFTQSPFVIPENCTFLRIQGRTILFKDKNEEKIHAIKIQKKGEDAQSLFQQKITVDFLNQNKEVLGLKSEFPEALSLKKMTGLNNYLMDLVKNNHITEQEYTQLMESIQTQNDTHLVYEYSAHPNYFEYLNSPDISMEQAYHGAQAALHDLLVFLDMGIVYDEIIDLFHTRHIEENRTDNGRYLSLVSFSRRHNNWENVGAGRLSGWKNCKWPNIRLTGLADEGDWKNLEEFTSINPSSTATSFFKELVRTKLPNQKNRIRATFVAEAMLCLELCLGMRACRIIEKNPQIDSSSLWLETANCIIRLHIQAFSEIGQIPQEKAREMFLSIIDVERYARQMAYWMGQENIAYSLKGEIKPGIYEPEAKVLLILNEIQTGTFSAEQGWCVDPELGPDLGTFNGPYPIQEAVKGHYALVTLGYVSRALQLKLGVSPKPDADSVLSESVDNLRFFSPLSKQHEINSSTNPQPQKTAEFGL</sequence>
<gene>
    <name evidence="2" type="ORF">PXX05_07380</name>
</gene>